<evidence type="ECO:0000313" key="5">
    <source>
        <dbReference type="Proteomes" id="UP001057360"/>
    </source>
</evidence>
<gene>
    <name evidence="3" type="primary">higA</name>
    <name evidence="2" type="ORF">EXT50_20675</name>
    <name evidence="3" type="ORF">EXT53_20640</name>
</gene>
<dbReference type="NCBIfam" id="TIGR02607">
    <property type="entry name" value="antidote_HigA"/>
    <property type="match status" value="1"/>
</dbReference>
<keyword evidence="4" id="KW-1185">Reference proteome</keyword>
<sequence length="83" mass="9505">MSTEKSEPTTVGEMLNEEFLIPLNISPNELAALMGTSHERIRLIIENGQRLTPEEAMLFSEIFSTDVLFWTRLQKIHDAWASK</sequence>
<name>A0AAW5GLH4_9GAMM</name>
<evidence type="ECO:0000256" key="1">
    <source>
        <dbReference type="ARBA" id="ARBA00023125"/>
    </source>
</evidence>
<dbReference type="Proteomes" id="UP001057360">
    <property type="component" value="Unassembled WGS sequence"/>
</dbReference>
<dbReference type="EMBL" id="SGPY01000014">
    <property type="protein sequence ID" value="MCL6370967.1"/>
    <property type="molecule type" value="Genomic_DNA"/>
</dbReference>
<accession>A0AAW5GLH4</accession>
<dbReference type="PANTHER" id="PTHR36924:SF1">
    <property type="entry name" value="ANTITOXIN HIGA-1"/>
    <property type="match status" value="1"/>
</dbReference>
<reference evidence="3" key="1">
    <citation type="submission" date="2019-02" db="EMBL/GenBank/DDBJ databases">
        <title>New Zealand Erwinia strains with phe-tRNA free attachment sites.</title>
        <authorList>
            <person name="Nunes-Leite L."/>
            <person name="Pitman A.R."/>
        </authorList>
    </citation>
    <scope>NUCLEOTIDE SEQUENCE</scope>
    <source>
        <strain evidence="3">Ec-140</strain>
        <strain evidence="2">Ec-143</strain>
    </source>
</reference>
<proteinExistence type="predicted"/>
<dbReference type="GO" id="GO:0003677">
    <property type="term" value="F:DNA binding"/>
    <property type="evidence" value="ECO:0007669"/>
    <property type="project" value="UniProtKB-KW"/>
</dbReference>
<keyword evidence="1" id="KW-0238">DNA-binding</keyword>
<evidence type="ECO:0000313" key="4">
    <source>
        <dbReference type="Proteomes" id="UP001055618"/>
    </source>
</evidence>
<evidence type="ECO:0000313" key="2">
    <source>
        <dbReference type="EMBL" id="MCL6353576.1"/>
    </source>
</evidence>
<dbReference type="InterPro" id="IPR010982">
    <property type="entry name" value="Lambda_DNA-bd_dom_sf"/>
</dbReference>
<dbReference type="AlphaFoldDB" id="A0AAW5GLH4"/>
<dbReference type="RefSeq" id="WP_249684164.1">
    <property type="nucleotide sequence ID" value="NZ_SGPX01000014.1"/>
</dbReference>
<protein>
    <submittedName>
        <fullName evidence="3">Addiction module antidote protein, HigA family</fullName>
    </submittedName>
</protein>
<dbReference type="Proteomes" id="UP001055618">
    <property type="component" value="Unassembled WGS sequence"/>
</dbReference>
<dbReference type="Gene3D" id="1.10.260.40">
    <property type="entry name" value="lambda repressor-like DNA-binding domains"/>
    <property type="match status" value="1"/>
</dbReference>
<dbReference type="SUPFAM" id="SSF47413">
    <property type="entry name" value="lambda repressor-like DNA-binding domains"/>
    <property type="match status" value="1"/>
</dbReference>
<dbReference type="InterPro" id="IPR013430">
    <property type="entry name" value="Toxin_antidote_HigA"/>
</dbReference>
<dbReference type="EMBL" id="SGPX01000014">
    <property type="protein sequence ID" value="MCL6353576.1"/>
    <property type="molecule type" value="Genomic_DNA"/>
</dbReference>
<evidence type="ECO:0000313" key="3">
    <source>
        <dbReference type="EMBL" id="MCL6370967.1"/>
    </source>
</evidence>
<dbReference type="PANTHER" id="PTHR36924">
    <property type="entry name" value="ANTITOXIN HIGA-1"/>
    <property type="match status" value="1"/>
</dbReference>
<organism evidence="3 5">
    <name type="scientific">Pectobacterium polaris</name>
    <dbReference type="NCBI Taxonomy" id="2042057"/>
    <lineage>
        <taxon>Bacteria</taxon>
        <taxon>Pseudomonadati</taxon>
        <taxon>Pseudomonadota</taxon>
        <taxon>Gammaproteobacteria</taxon>
        <taxon>Enterobacterales</taxon>
        <taxon>Pectobacteriaceae</taxon>
        <taxon>Pectobacterium</taxon>
    </lineage>
</organism>
<comment type="caution">
    <text evidence="3">The sequence shown here is derived from an EMBL/GenBank/DDBJ whole genome shotgun (WGS) entry which is preliminary data.</text>
</comment>